<comment type="caution">
    <text evidence="13">The sequence shown here is derived from an EMBL/GenBank/DDBJ whole genome shotgun (WGS) entry which is preliminary data.</text>
</comment>
<dbReference type="PRINTS" id="PR01021">
    <property type="entry name" value="OMPADOMAIN"/>
</dbReference>
<dbReference type="PANTHER" id="PTHR30329:SF21">
    <property type="entry name" value="LIPOPROTEIN YIAD-RELATED"/>
    <property type="match status" value="1"/>
</dbReference>
<dbReference type="SUPFAM" id="SSF56925">
    <property type="entry name" value="OMPA-like"/>
    <property type="match status" value="1"/>
</dbReference>
<dbReference type="InterPro" id="IPR036737">
    <property type="entry name" value="OmpA-like_sf"/>
</dbReference>
<evidence type="ECO:0000256" key="7">
    <source>
        <dbReference type="ARBA" id="ARBA00023136"/>
    </source>
</evidence>
<keyword evidence="3" id="KW-1134">Transmembrane beta strand</keyword>
<name>A0ABU3P5A5_9BURK</name>
<evidence type="ECO:0000256" key="3">
    <source>
        <dbReference type="ARBA" id="ARBA00022452"/>
    </source>
</evidence>
<dbReference type="InterPro" id="IPR011250">
    <property type="entry name" value="OMP/PagP_B-barrel"/>
</dbReference>
<evidence type="ECO:0000256" key="10">
    <source>
        <dbReference type="RuleBase" id="RU003859"/>
    </source>
</evidence>
<evidence type="ECO:0000256" key="11">
    <source>
        <dbReference type="SAM" id="MobiDB-lite"/>
    </source>
</evidence>
<evidence type="ECO:0000313" key="14">
    <source>
        <dbReference type="Proteomes" id="UP001246372"/>
    </source>
</evidence>
<feature type="domain" description="OmpA-like" evidence="12">
    <location>
        <begin position="299"/>
        <end position="427"/>
    </location>
</feature>
<dbReference type="InterPro" id="IPR006664">
    <property type="entry name" value="OMP_bac"/>
</dbReference>
<keyword evidence="5" id="KW-0406">Ion transport</keyword>
<keyword evidence="4" id="KW-0812">Transmembrane</keyword>
<evidence type="ECO:0000313" key="13">
    <source>
        <dbReference type="EMBL" id="MDT8997758.1"/>
    </source>
</evidence>
<evidence type="ECO:0000256" key="4">
    <source>
        <dbReference type="ARBA" id="ARBA00022692"/>
    </source>
</evidence>
<dbReference type="Proteomes" id="UP001246372">
    <property type="component" value="Unassembled WGS sequence"/>
</dbReference>
<keyword evidence="14" id="KW-1185">Reference proteome</keyword>
<evidence type="ECO:0000256" key="8">
    <source>
        <dbReference type="ARBA" id="ARBA00023237"/>
    </source>
</evidence>
<evidence type="ECO:0000256" key="5">
    <source>
        <dbReference type="ARBA" id="ARBA00023065"/>
    </source>
</evidence>
<dbReference type="Gene3D" id="2.40.160.20">
    <property type="match status" value="1"/>
</dbReference>
<dbReference type="Pfam" id="PF01389">
    <property type="entry name" value="OmpA_membrane"/>
    <property type="match status" value="1"/>
</dbReference>
<protein>
    <submittedName>
        <fullName evidence="13">OmpA family protein</fullName>
    </submittedName>
</protein>
<dbReference type="Pfam" id="PF00691">
    <property type="entry name" value="OmpA"/>
    <property type="match status" value="1"/>
</dbReference>
<keyword evidence="8" id="KW-0998">Cell outer membrane</keyword>
<keyword evidence="6" id="KW-0626">Porin</keyword>
<dbReference type="Gene3D" id="3.30.1330.60">
    <property type="entry name" value="OmpA-like domain"/>
    <property type="match status" value="1"/>
</dbReference>
<keyword evidence="7 9" id="KW-0472">Membrane</keyword>
<dbReference type="PANTHER" id="PTHR30329">
    <property type="entry name" value="STATOR ELEMENT OF FLAGELLAR MOTOR COMPLEX"/>
    <property type="match status" value="1"/>
</dbReference>
<evidence type="ECO:0000259" key="12">
    <source>
        <dbReference type="PROSITE" id="PS51123"/>
    </source>
</evidence>
<keyword evidence="2" id="KW-0813">Transport</keyword>
<comment type="subcellular location">
    <subcellularLocation>
        <location evidence="1">Cell outer membrane</location>
        <topology evidence="1">Multi-pass membrane protein</topology>
    </subcellularLocation>
</comment>
<evidence type="ECO:0000256" key="9">
    <source>
        <dbReference type="PROSITE-ProRule" id="PRU00473"/>
    </source>
</evidence>
<evidence type="ECO:0000256" key="6">
    <source>
        <dbReference type="ARBA" id="ARBA00023114"/>
    </source>
</evidence>
<gene>
    <name evidence="13" type="ORF">RQP53_00550</name>
</gene>
<dbReference type="InterPro" id="IPR050330">
    <property type="entry name" value="Bact_OuterMem_StrucFunc"/>
</dbReference>
<dbReference type="CDD" id="cd07185">
    <property type="entry name" value="OmpA_C-like"/>
    <property type="match status" value="1"/>
</dbReference>
<accession>A0ABU3P5A5</accession>
<sequence>MSNTPASPRSPPRSATASSATKRSSILPPAYTLLMLALSLALPGAVRAQDASYGYGGLAIGQARGHFDIERISARQLLASPQPLTVTGSSSDLRDTAYRLFLGYQFDRHIGLEAGFFNLGRYSFQSRTEPDGVLNGLIKVQGASLDLVGTLPISDDFAMLARVGAQYPKTRISYSGGGAVSAVSASPSQRQLNYKFGLGLQYRLSANLLLRAEAEQYRVADAMEGHGRISLVSLSLVMPFGEGARGARAAAPSTSNYAYRPPVVEPTPAPPPVVSAPPPMPMPMPMMPMNKPDPAAQREPPRRVSFSAESLFGFDQSSVSPKGREALDQFARDMAGTRFELVVVEGHTDRLGSAAYNQTLSLQRADAVKAYLVASGGLDASKISTAGRGEGSPVTRAGDCLASLPTAALRACLQPDRRVDVEVSGTR</sequence>
<dbReference type="InterPro" id="IPR000498">
    <property type="entry name" value="OmpA-like_TM_dom"/>
</dbReference>
<dbReference type="EMBL" id="JAVXZY010000001">
    <property type="protein sequence ID" value="MDT8997758.1"/>
    <property type="molecule type" value="Genomic_DNA"/>
</dbReference>
<dbReference type="RefSeq" id="WP_315647982.1">
    <property type="nucleotide sequence ID" value="NZ_JAVXZY010000001.1"/>
</dbReference>
<proteinExistence type="inferred from homology"/>
<comment type="similarity">
    <text evidence="10">Belongs to the outer membrane OOP (TC 1.B.6) superfamily.</text>
</comment>
<dbReference type="InterPro" id="IPR006665">
    <property type="entry name" value="OmpA-like"/>
</dbReference>
<dbReference type="SUPFAM" id="SSF103088">
    <property type="entry name" value="OmpA-like"/>
    <property type="match status" value="1"/>
</dbReference>
<feature type="region of interest" description="Disordered" evidence="11">
    <location>
        <begin position="1"/>
        <end position="21"/>
    </location>
</feature>
<evidence type="ECO:0000256" key="1">
    <source>
        <dbReference type="ARBA" id="ARBA00004571"/>
    </source>
</evidence>
<reference evidence="13" key="1">
    <citation type="submission" date="2023-09" db="EMBL/GenBank/DDBJ databases">
        <title>Paucibacter sp. APW11 Genome sequencing and assembly.</title>
        <authorList>
            <person name="Kim I."/>
        </authorList>
    </citation>
    <scope>NUCLEOTIDE SEQUENCE</scope>
    <source>
        <strain evidence="13">APW11</strain>
    </source>
</reference>
<evidence type="ECO:0000256" key="2">
    <source>
        <dbReference type="ARBA" id="ARBA00022448"/>
    </source>
</evidence>
<organism evidence="13 14">
    <name type="scientific">Roseateles aquae</name>
    <dbReference type="NCBI Taxonomy" id="3077235"/>
    <lineage>
        <taxon>Bacteria</taxon>
        <taxon>Pseudomonadati</taxon>
        <taxon>Pseudomonadota</taxon>
        <taxon>Betaproteobacteria</taxon>
        <taxon>Burkholderiales</taxon>
        <taxon>Sphaerotilaceae</taxon>
        <taxon>Roseateles</taxon>
    </lineage>
</organism>
<dbReference type="PROSITE" id="PS51123">
    <property type="entry name" value="OMPA_2"/>
    <property type="match status" value="1"/>
</dbReference>